<evidence type="ECO:0000256" key="2">
    <source>
        <dbReference type="ARBA" id="ARBA00022448"/>
    </source>
</evidence>
<keyword evidence="2" id="KW-0813">Transport</keyword>
<dbReference type="GO" id="GO:0016020">
    <property type="term" value="C:membrane"/>
    <property type="evidence" value="ECO:0007669"/>
    <property type="project" value="UniProtKB-SubCell"/>
</dbReference>
<keyword evidence="5 6" id="KW-0472">Membrane</keyword>
<dbReference type="GO" id="GO:0008289">
    <property type="term" value="F:lipid binding"/>
    <property type="evidence" value="ECO:0007669"/>
    <property type="project" value="UniProtKB-KW"/>
</dbReference>
<dbReference type="EMBL" id="LNRQ01000001">
    <property type="protein sequence ID" value="KZN10443.1"/>
    <property type="molecule type" value="Genomic_DNA"/>
</dbReference>
<evidence type="ECO:0000256" key="6">
    <source>
        <dbReference type="SAM" id="Phobius"/>
    </source>
</evidence>
<dbReference type="GO" id="GO:0005783">
    <property type="term" value="C:endoplasmic reticulum"/>
    <property type="evidence" value="ECO:0007669"/>
    <property type="project" value="TreeGrafter"/>
</dbReference>
<reference evidence="8" key="1">
    <citation type="journal article" date="2016" name="Nat. Genet.">
        <title>A high-quality carrot genome assembly provides new insights into carotenoid accumulation and asterid genome evolution.</title>
        <authorList>
            <person name="Iorizzo M."/>
            <person name="Ellison S."/>
            <person name="Senalik D."/>
            <person name="Zeng P."/>
            <person name="Satapoomin P."/>
            <person name="Huang J."/>
            <person name="Bowman M."/>
            <person name="Iovene M."/>
            <person name="Sanseverino W."/>
            <person name="Cavagnaro P."/>
            <person name="Yildiz M."/>
            <person name="Macko-Podgorni A."/>
            <person name="Moranska E."/>
            <person name="Grzebelus E."/>
            <person name="Grzebelus D."/>
            <person name="Ashrafi H."/>
            <person name="Zheng Z."/>
            <person name="Cheng S."/>
            <person name="Spooner D."/>
            <person name="Van Deynze A."/>
            <person name="Simon P."/>
        </authorList>
    </citation>
    <scope>NUCLEOTIDE SEQUENCE [LARGE SCALE GENOMIC DNA]</scope>
    <source>
        <tissue evidence="8">Leaf</tissue>
    </source>
</reference>
<protein>
    <recommendedName>
        <fullName evidence="7">SMP-LTD domain-containing protein</fullName>
    </recommendedName>
</protein>
<dbReference type="AlphaFoldDB" id="A0A162B5Y5"/>
<evidence type="ECO:0000313" key="8">
    <source>
        <dbReference type="EMBL" id="KZN10443.1"/>
    </source>
</evidence>
<proteinExistence type="predicted"/>
<keyword evidence="3" id="KW-0445">Lipid transport</keyword>
<dbReference type="PROSITE" id="PS51847">
    <property type="entry name" value="SMP"/>
    <property type="match status" value="1"/>
</dbReference>
<evidence type="ECO:0000256" key="4">
    <source>
        <dbReference type="ARBA" id="ARBA00023121"/>
    </source>
</evidence>
<feature type="domain" description="SMP-LTD" evidence="7">
    <location>
        <begin position="43"/>
        <end position="157"/>
    </location>
</feature>
<dbReference type="InterPro" id="IPR031468">
    <property type="entry name" value="SMP_LBD"/>
</dbReference>
<organism evidence="8">
    <name type="scientific">Daucus carota subsp. sativus</name>
    <name type="common">Carrot</name>
    <dbReference type="NCBI Taxonomy" id="79200"/>
    <lineage>
        <taxon>Eukaryota</taxon>
        <taxon>Viridiplantae</taxon>
        <taxon>Streptophyta</taxon>
        <taxon>Embryophyta</taxon>
        <taxon>Tracheophyta</taxon>
        <taxon>Spermatophyta</taxon>
        <taxon>Magnoliopsida</taxon>
        <taxon>eudicotyledons</taxon>
        <taxon>Gunneridae</taxon>
        <taxon>Pentapetalae</taxon>
        <taxon>asterids</taxon>
        <taxon>campanulids</taxon>
        <taxon>Apiales</taxon>
        <taxon>Apiaceae</taxon>
        <taxon>Apioideae</taxon>
        <taxon>Scandiceae</taxon>
        <taxon>Daucinae</taxon>
        <taxon>Daucus</taxon>
        <taxon>Daucus sect. Daucus</taxon>
    </lineage>
</organism>
<dbReference type="PANTHER" id="PTHR10774:SF178">
    <property type="entry name" value="SYNAPTOTAGMIN-4"/>
    <property type="match status" value="1"/>
</dbReference>
<dbReference type="GO" id="GO:0006869">
    <property type="term" value="P:lipid transport"/>
    <property type="evidence" value="ECO:0007669"/>
    <property type="project" value="UniProtKB-KW"/>
</dbReference>
<dbReference type="STRING" id="79200.A0A162B5Y5"/>
<feature type="transmembrane region" description="Helical" evidence="6">
    <location>
        <begin position="6"/>
        <end position="24"/>
    </location>
</feature>
<evidence type="ECO:0000259" key="7">
    <source>
        <dbReference type="PROSITE" id="PS51847"/>
    </source>
</evidence>
<gene>
    <name evidence="8" type="ORF">DCAR_003099</name>
</gene>
<comment type="caution">
    <text evidence="8">The sequence shown here is derived from an EMBL/GenBank/DDBJ whole genome shotgun (WGS) entry which is preliminary data.</text>
</comment>
<dbReference type="InterPro" id="IPR045050">
    <property type="entry name" value="Synaptotagmin_plant"/>
</dbReference>
<keyword evidence="6" id="KW-1133">Transmembrane helix</keyword>
<evidence type="ECO:0000256" key="3">
    <source>
        <dbReference type="ARBA" id="ARBA00023055"/>
    </source>
</evidence>
<keyword evidence="4" id="KW-0446">Lipid-binding</keyword>
<evidence type="ECO:0000256" key="5">
    <source>
        <dbReference type="ARBA" id="ARBA00023136"/>
    </source>
</evidence>
<dbReference type="Gramene" id="KZN10443">
    <property type="protein sequence ID" value="KZN10443"/>
    <property type="gene ID" value="DCAR_003099"/>
</dbReference>
<dbReference type="PANTHER" id="PTHR10774">
    <property type="entry name" value="EXTENDED SYNAPTOTAGMIN-RELATED"/>
    <property type="match status" value="1"/>
</dbReference>
<evidence type="ECO:0000256" key="1">
    <source>
        <dbReference type="ARBA" id="ARBA00004370"/>
    </source>
</evidence>
<sequence>MSFYVGFVFGFALGIGLILGFARFERSRSKHRTDLAATVAAFARITVDDTRKLLPADYYPSWVVFSKRQKAASELIRSSVEPMLEQYRPAVLAALKFSKLTLGTVAPQFTGVSIIDGDAKSITMELDMQWDGNPNIILDIRTHLGVGLPIQVELEDV</sequence>
<name>A0A162B5Y5_DAUCS</name>
<comment type="subcellular location">
    <subcellularLocation>
        <location evidence="1">Membrane</location>
    </subcellularLocation>
</comment>
<accession>A0A162B5Y5</accession>
<keyword evidence="6" id="KW-0812">Transmembrane</keyword>
<dbReference type="OMA" id="QVIFWIS"/>